<evidence type="ECO:0000313" key="2">
    <source>
        <dbReference type="EMBL" id="GJS60502.1"/>
    </source>
</evidence>
<accession>A0ABQ4X5X1</accession>
<evidence type="ECO:0000313" key="3">
    <source>
        <dbReference type="Proteomes" id="UP001151760"/>
    </source>
</evidence>
<name>A0ABQ4X5X1_9ASTR</name>
<proteinExistence type="predicted"/>
<keyword evidence="3" id="KW-1185">Reference proteome</keyword>
<comment type="caution">
    <text evidence="2">The sequence shown here is derived from an EMBL/GenBank/DDBJ whole genome shotgun (WGS) entry which is preliminary data.</text>
</comment>
<dbReference type="Pfam" id="PF22936">
    <property type="entry name" value="Pol_BBD"/>
    <property type="match status" value="1"/>
</dbReference>
<dbReference type="Proteomes" id="UP001151760">
    <property type="component" value="Unassembled WGS sequence"/>
</dbReference>
<evidence type="ECO:0000259" key="1">
    <source>
        <dbReference type="Pfam" id="PF22936"/>
    </source>
</evidence>
<dbReference type="PANTHER" id="PTHR47592">
    <property type="entry name" value="PBF68 PROTEIN"/>
    <property type="match status" value="1"/>
</dbReference>
<gene>
    <name evidence="2" type="ORF">Tco_0655286</name>
</gene>
<feature type="domain" description="Retrovirus-related Pol polyprotein from transposon TNT 1-94-like beta-barrel" evidence="1">
    <location>
        <begin position="195"/>
        <end position="256"/>
    </location>
</feature>
<dbReference type="Pfam" id="PF14223">
    <property type="entry name" value="Retrotran_gag_2"/>
    <property type="match status" value="1"/>
</dbReference>
<sequence>MASMNTRLNIEKLDGNIVQKHGGSKQVGFKQLGPGVETGVHGVHDEKRVWFEVELQGAQGDREAEVFQKKLYTFNMHPGKSQSEYIDEFHKLVGDLAAIDTAISDEDQAFLLLTSLPSSYDNFVETLLYGRDTLKLEDVLTTLNSKELQNMTEAKGDGGEGLYVRGRSGQNRYGVGYNHKKSQGFVKNDQVSVMKLMEYDGGNILLGDGRECRIQGIGKVQVQMRDGSSFVLDNIKYVPELRRNLISLGTLKKEGFTVKMQSDKIKVIKGSLVVLSGTRRANCVCTLDGQAMTRKTLKGRKQLGEYQIGWKIKTGNILDFCNQRSTQQCTKSGIAKHLGVAGLQQQNGLVEETNVTLLAKVVLYRNMCFNESGEYKKTFIGSGVGTGSVQVLQRVEFEVEPQEDHRFEVEPHGNVDHVVEDSNEAVFAVAAVGRIYAHESLTFNNTVACEAISKWKAGLKDDMDARLDVYVLSNGCRKCSDDNDAEIWVTKGLLVKAKGNILGLKIIRDQSGNTLRVSQSRVYNGKSVQTLLEGHSILSLEVSLSGDCDVEKNDVGMLDKFDRGLQTDVHVFEDFDYTIGRSITVMAAYMTLTEAAKEVIRLKGLALESGFKLKIVAGIAIGALSKAIPGLRFQHRLKLLHIKDF</sequence>
<dbReference type="PANTHER" id="PTHR47592:SF27">
    <property type="entry name" value="OS08G0421700 PROTEIN"/>
    <property type="match status" value="1"/>
</dbReference>
<dbReference type="InterPro" id="IPR054722">
    <property type="entry name" value="PolX-like_BBD"/>
</dbReference>
<protein>
    <submittedName>
        <fullName evidence="2">Zinc finger, CCHC-type containing protein</fullName>
    </submittedName>
</protein>
<dbReference type="EMBL" id="BQNB010009224">
    <property type="protein sequence ID" value="GJS60502.1"/>
    <property type="molecule type" value="Genomic_DNA"/>
</dbReference>
<organism evidence="2 3">
    <name type="scientific">Tanacetum coccineum</name>
    <dbReference type="NCBI Taxonomy" id="301880"/>
    <lineage>
        <taxon>Eukaryota</taxon>
        <taxon>Viridiplantae</taxon>
        <taxon>Streptophyta</taxon>
        <taxon>Embryophyta</taxon>
        <taxon>Tracheophyta</taxon>
        <taxon>Spermatophyta</taxon>
        <taxon>Magnoliopsida</taxon>
        <taxon>eudicotyledons</taxon>
        <taxon>Gunneridae</taxon>
        <taxon>Pentapetalae</taxon>
        <taxon>asterids</taxon>
        <taxon>campanulids</taxon>
        <taxon>Asterales</taxon>
        <taxon>Asteraceae</taxon>
        <taxon>Asteroideae</taxon>
        <taxon>Anthemideae</taxon>
        <taxon>Anthemidinae</taxon>
        <taxon>Tanacetum</taxon>
    </lineage>
</organism>
<reference evidence="2" key="1">
    <citation type="journal article" date="2022" name="Int. J. Mol. Sci.">
        <title>Draft Genome of Tanacetum Coccineum: Genomic Comparison of Closely Related Tanacetum-Family Plants.</title>
        <authorList>
            <person name="Yamashiro T."/>
            <person name="Shiraishi A."/>
            <person name="Nakayama K."/>
            <person name="Satake H."/>
        </authorList>
    </citation>
    <scope>NUCLEOTIDE SEQUENCE</scope>
</reference>
<reference evidence="2" key="2">
    <citation type="submission" date="2022-01" db="EMBL/GenBank/DDBJ databases">
        <authorList>
            <person name="Yamashiro T."/>
            <person name="Shiraishi A."/>
            <person name="Satake H."/>
            <person name="Nakayama K."/>
        </authorList>
    </citation>
    <scope>NUCLEOTIDE SEQUENCE</scope>
</reference>